<sequence length="368" mass="39377">MPPHSSHRHLLTSLLLLTTSLLTLTLSTHASPFSDNTTSLLDARQTGCIPAAENCDGGKTCCTGLFCSLTAPHIFTCTFPSTMASANPSLKDLTGKVVILTGGNSGIGYATTQLLARQGAKVYMATRSKSRAADAIARLKYVGLGTGSVEWLELDLRRIFWGRRGGWMFCHISHFVLTEALLPLMKQTAANSPDSDVRIVAVTSNALAFVQPDSFATRETLNKQFGDSALGMVKTYGYTKLANILHMKALQRRLDSENPKNNITCVAVHPGTTKTPATEGFMGANLPLIGGFIGTIIMPLIFAKPSKGGMAVAIPAAGVMQGKERAGEWKGAYFTPKGIETPSASALDVRLQDELWETTRSVVKELGS</sequence>
<comment type="similarity">
    <text evidence="1">Belongs to the short-chain dehydrogenases/reductases (SDR) family.</text>
</comment>
<evidence type="ECO:0000313" key="5">
    <source>
        <dbReference type="EMBL" id="KAK7062430.1"/>
    </source>
</evidence>
<dbReference type="Proteomes" id="UP001362999">
    <property type="component" value="Unassembled WGS sequence"/>
</dbReference>
<evidence type="ECO:0008006" key="7">
    <source>
        <dbReference type="Google" id="ProtNLM"/>
    </source>
</evidence>
<protein>
    <recommendedName>
        <fullName evidence="7">NAD(P)-binding protein</fullName>
    </recommendedName>
</protein>
<dbReference type="InterPro" id="IPR002347">
    <property type="entry name" value="SDR_fam"/>
</dbReference>
<evidence type="ECO:0000256" key="3">
    <source>
        <dbReference type="SAM" id="Phobius"/>
    </source>
</evidence>
<accession>A0AAW0EDY0</accession>
<dbReference type="SUPFAM" id="SSF51735">
    <property type="entry name" value="NAD(P)-binding Rossmann-fold domains"/>
    <property type="match status" value="1"/>
</dbReference>
<dbReference type="GO" id="GO:0016491">
    <property type="term" value="F:oxidoreductase activity"/>
    <property type="evidence" value="ECO:0007669"/>
    <property type="project" value="UniProtKB-KW"/>
</dbReference>
<keyword evidence="3" id="KW-1133">Transmembrane helix</keyword>
<keyword evidence="3" id="KW-0812">Transmembrane</keyword>
<keyword evidence="4" id="KW-0732">Signal</keyword>
<keyword evidence="6" id="KW-1185">Reference proteome</keyword>
<dbReference type="Pfam" id="PF00106">
    <property type="entry name" value="adh_short"/>
    <property type="match status" value="1"/>
</dbReference>
<comment type="caution">
    <text evidence="5">The sequence shown here is derived from an EMBL/GenBank/DDBJ whole genome shotgun (WGS) entry which is preliminary data.</text>
</comment>
<organism evidence="5 6">
    <name type="scientific">Favolaschia claudopus</name>
    <dbReference type="NCBI Taxonomy" id="2862362"/>
    <lineage>
        <taxon>Eukaryota</taxon>
        <taxon>Fungi</taxon>
        <taxon>Dikarya</taxon>
        <taxon>Basidiomycota</taxon>
        <taxon>Agaricomycotina</taxon>
        <taxon>Agaricomycetes</taxon>
        <taxon>Agaricomycetidae</taxon>
        <taxon>Agaricales</taxon>
        <taxon>Marasmiineae</taxon>
        <taxon>Mycenaceae</taxon>
        <taxon>Favolaschia</taxon>
    </lineage>
</organism>
<dbReference type="Gene3D" id="3.40.50.720">
    <property type="entry name" value="NAD(P)-binding Rossmann-like Domain"/>
    <property type="match status" value="2"/>
</dbReference>
<evidence type="ECO:0000313" key="6">
    <source>
        <dbReference type="Proteomes" id="UP001362999"/>
    </source>
</evidence>
<feature type="transmembrane region" description="Helical" evidence="3">
    <location>
        <begin position="281"/>
        <end position="302"/>
    </location>
</feature>
<feature type="signal peptide" evidence="4">
    <location>
        <begin position="1"/>
        <end position="30"/>
    </location>
</feature>
<dbReference type="PANTHER" id="PTHR24320">
    <property type="entry name" value="RETINOL DEHYDROGENASE"/>
    <property type="match status" value="1"/>
</dbReference>
<dbReference type="PANTHER" id="PTHR24320:SF148">
    <property type="entry name" value="NAD(P)-BINDING ROSSMANN-FOLD SUPERFAMILY PROTEIN"/>
    <property type="match status" value="1"/>
</dbReference>
<dbReference type="EMBL" id="JAWWNJ010000002">
    <property type="protein sequence ID" value="KAK7062430.1"/>
    <property type="molecule type" value="Genomic_DNA"/>
</dbReference>
<evidence type="ECO:0000256" key="2">
    <source>
        <dbReference type="ARBA" id="ARBA00023002"/>
    </source>
</evidence>
<evidence type="ECO:0000256" key="1">
    <source>
        <dbReference type="ARBA" id="ARBA00006484"/>
    </source>
</evidence>
<feature type="chain" id="PRO_5043564397" description="NAD(P)-binding protein" evidence="4">
    <location>
        <begin position="31"/>
        <end position="368"/>
    </location>
</feature>
<reference evidence="5 6" key="1">
    <citation type="journal article" date="2024" name="J Genomics">
        <title>Draft genome sequencing and assembly of Favolaschia claudopus CIRM-BRFM 2984 isolated from oak limbs.</title>
        <authorList>
            <person name="Navarro D."/>
            <person name="Drula E."/>
            <person name="Chaduli D."/>
            <person name="Cazenave R."/>
            <person name="Ahrendt S."/>
            <person name="Wang J."/>
            <person name="Lipzen A."/>
            <person name="Daum C."/>
            <person name="Barry K."/>
            <person name="Grigoriev I.V."/>
            <person name="Favel A."/>
            <person name="Rosso M.N."/>
            <person name="Martin F."/>
        </authorList>
    </citation>
    <scope>NUCLEOTIDE SEQUENCE [LARGE SCALE GENOMIC DNA]</scope>
    <source>
        <strain evidence="5 6">CIRM-BRFM 2984</strain>
    </source>
</reference>
<gene>
    <name evidence="5" type="ORF">R3P38DRAFT_3251730</name>
</gene>
<name>A0AAW0EDY0_9AGAR</name>
<dbReference type="PRINTS" id="PR00081">
    <property type="entry name" value="GDHRDH"/>
</dbReference>
<proteinExistence type="inferred from homology"/>
<dbReference type="AlphaFoldDB" id="A0AAW0EDY0"/>
<dbReference type="InterPro" id="IPR036291">
    <property type="entry name" value="NAD(P)-bd_dom_sf"/>
</dbReference>
<keyword evidence="2" id="KW-0560">Oxidoreductase</keyword>
<evidence type="ECO:0000256" key="4">
    <source>
        <dbReference type="SAM" id="SignalP"/>
    </source>
</evidence>
<keyword evidence="3" id="KW-0472">Membrane</keyword>